<reference evidence="2" key="1">
    <citation type="submission" date="2021-01" db="EMBL/GenBank/DDBJ databases">
        <title>Whole genome shotgun sequence of Rhizocola hellebori NBRC 109834.</title>
        <authorList>
            <person name="Komaki H."/>
            <person name="Tamura T."/>
        </authorList>
    </citation>
    <scope>NUCLEOTIDE SEQUENCE</scope>
    <source>
        <strain evidence="2">NBRC 109834</strain>
    </source>
</reference>
<feature type="transmembrane region" description="Helical" evidence="1">
    <location>
        <begin position="93"/>
        <end position="117"/>
    </location>
</feature>
<organism evidence="2 3">
    <name type="scientific">Rhizocola hellebori</name>
    <dbReference type="NCBI Taxonomy" id="1392758"/>
    <lineage>
        <taxon>Bacteria</taxon>
        <taxon>Bacillati</taxon>
        <taxon>Actinomycetota</taxon>
        <taxon>Actinomycetes</taxon>
        <taxon>Micromonosporales</taxon>
        <taxon>Micromonosporaceae</taxon>
        <taxon>Rhizocola</taxon>
    </lineage>
</organism>
<feature type="transmembrane region" description="Helical" evidence="1">
    <location>
        <begin position="137"/>
        <end position="160"/>
    </location>
</feature>
<feature type="transmembrane region" description="Helical" evidence="1">
    <location>
        <begin position="53"/>
        <end position="73"/>
    </location>
</feature>
<accession>A0A8J3VFP8</accession>
<keyword evidence="1" id="KW-0472">Membrane</keyword>
<comment type="caution">
    <text evidence="2">The sequence shown here is derived from an EMBL/GenBank/DDBJ whole genome shotgun (WGS) entry which is preliminary data.</text>
</comment>
<feature type="transmembrane region" description="Helical" evidence="1">
    <location>
        <begin position="167"/>
        <end position="187"/>
    </location>
</feature>
<keyword evidence="3" id="KW-1185">Reference proteome</keyword>
<feature type="transmembrane region" description="Helical" evidence="1">
    <location>
        <begin position="222"/>
        <end position="244"/>
    </location>
</feature>
<dbReference type="RefSeq" id="WP_203907993.1">
    <property type="nucleotide sequence ID" value="NZ_BONY01000011.1"/>
</dbReference>
<gene>
    <name evidence="2" type="ORF">Rhe02_21600</name>
</gene>
<proteinExistence type="predicted"/>
<keyword evidence="1" id="KW-1133">Transmembrane helix</keyword>
<name>A0A8J3VFP8_9ACTN</name>
<evidence type="ECO:0000313" key="2">
    <source>
        <dbReference type="EMBL" id="GIH04093.1"/>
    </source>
</evidence>
<evidence type="ECO:0000313" key="3">
    <source>
        <dbReference type="Proteomes" id="UP000612899"/>
    </source>
</evidence>
<evidence type="ECO:0000256" key="1">
    <source>
        <dbReference type="SAM" id="Phobius"/>
    </source>
</evidence>
<sequence>MRQLHAEWTKLRTSPGTKWLLAGIIAATVALSALACAAIVCRASDCGQDPVKLSLTGTLLGQAVVAILAVLAVGGEYSTGLARVTYTAMPRRLGVLAAKAAVVTAAVVAAAAVAVPISMLAGHALLPAQSFTPPASAVLRAGAGTVLYLGLIALLSLGLATAMRSSAAAIGTVLGLLFVIPILTQAVSDPAWQRHLEQSAPMSAGLAIQATRDLQDLPLSPWAGLGVLALWAAGALGLGAWTLLGRDV</sequence>
<dbReference type="EMBL" id="BONY01000011">
    <property type="protein sequence ID" value="GIH04093.1"/>
    <property type="molecule type" value="Genomic_DNA"/>
</dbReference>
<keyword evidence="1" id="KW-0812">Transmembrane</keyword>
<dbReference type="Proteomes" id="UP000612899">
    <property type="component" value="Unassembled WGS sequence"/>
</dbReference>
<dbReference type="AlphaFoldDB" id="A0A8J3VFP8"/>
<protein>
    <recommendedName>
        <fullName evidence="4">ABC transporter permease</fullName>
    </recommendedName>
</protein>
<evidence type="ECO:0008006" key="4">
    <source>
        <dbReference type="Google" id="ProtNLM"/>
    </source>
</evidence>